<keyword evidence="5 9" id="KW-0560">Oxidoreductase</keyword>
<comment type="similarity">
    <text evidence="1 9">Belongs to the Cu-Zn superoxide dismutase family.</text>
</comment>
<evidence type="ECO:0000313" key="11">
    <source>
        <dbReference type="EMBL" id="EAR84524.1"/>
    </source>
</evidence>
<dbReference type="GO" id="GO:0004784">
    <property type="term" value="F:superoxide dismutase activity"/>
    <property type="evidence" value="ECO:0007669"/>
    <property type="project" value="UniProtKB-EC"/>
</dbReference>
<dbReference type="OMA" id="IVAHEGC"/>
<dbReference type="Pfam" id="PF00080">
    <property type="entry name" value="Sod_Cu"/>
    <property type="match status" value="1"/>
</dbReference>
<dbReference type="CDD" id="cd00305">
    <property type="entry name" value="Cu-Zn_Superoxide_Dismutase"/>
    <property type="match status" value="1"/>
</dbReference>
<dbReference type="InterPro" id="IPR036423">
    <property type="entry name" value="SOD-like_Cu/Zn_dom_sf"/>
</dbReference>
<keyword evidence="2 9" id="KW-0479">Metal-binding</keyword>
<dbReference type="KEGG" id="tet:TTHERM_00655520"/>
<accession>Q22H00</accession>
<evidence type="ECO:0000313" key="12">
    <source>
        <dbReference type="Proteomes" id="UP000009168"/>
    </source>
</evidence>
<evidence type="ECO:0000256" key="3">
    <source>
        <dbReference type="ARBA" id="ARBA00022833"/>
    </source>
</evidence>
<dbReference type="Proteomes" id="UP000009168">
    <property type="component" value="Unassembled WGS sequence"/>
</dbReference>
<dbReference type="eggNOG" id="KOG0441">
    <property type="taxonomic scope" value="Eukaryota"/>
</dbReference>
<comment type="cofactor">
    <cofactor evidence="9">
        <name>Cu cation</name>
        <dbReference type="ChEBI" id="CHEBI:23378"/>
    </cofactor>
    <text evidence="9">Binds 1 copper ion per subunit.</text>
</comment>
<comment type="function">
    <text evidence="9">Destroys radicals which are normally produced within the cells and which are toxic to biological systems.</text>
</comment>
<dbReference type="HOGENOM" id="CLU_056632_4_1_1"/>
<dbReference type="OrthoDB" id="427596at2759"/>
<keyword evidence="3 9" id="KW-0862">Zinc</keyword>
<dbReference type="PANTHER" id="PTHR10003">
    <property type="entry name" value="SUPEROXIDE DISMUTASE CU-ZN -RELATED"/>
    <property type="match status" value="1"/>
</dbReference>
<dbReference type="PROSITE" id="PS00332">
    <property type="entry name" value="SOD_CU_ZN_2"/>
    <property type="match status" value="1"/>
</dbReference>
<proteinExistence type="inferred from homology"/>
<dbReference type="EC" id="1.15.1.1" evidence="9"/>
<sequence length="166" mass="17900">MAQHAPVYAICLLKNETNTVSAVVRLVEKFENNKFVTHLKATFKGLPAGLHGFHVHQYGDLSNGCATAGPHFNPFNKQHGGPNDENRHVGDLGNVTAVDGQDTNFEFQSDLIRLSGENTIVGRSFVIHADEDDLGKGNFEDSKTTGHAGARLACGIIALAAPFENF</sequence>
<keyword evidence="7" id="KW-1015">Disulfide bond</keyword>
<evidence type="ECO:0000256" key="2">
    <source>
        <dbReference type="ARBA" id="ARBA00022723"/>
    </source>
</evidence>
<organism evidence="11 12">
    <name type="scientific">Tetrahymena thermophila (strain SB210)</name>
    <dbReference type="NCBI Taxonomy" id="312017"/>
    <lineage>
        <taxon>Eukaryota</taxon>
        <taxon>Sar</taxon>
        <taxon>Alveolata</taxon>
        <taxon>Ciliophora</taxon>
        <taxon>Intramacronucleata</taxon>
        <taxon>Oligohymenophorea</taxon>
        <taxon>Hymenostomatida</taxon>
        <taxon>Tetrahymenina</taxon>
        <taxon>Tetrahymenidae</taxon>
        <taxon>Tetrahymena</taxon>
    </lineage>
</organism>
<evidence type="ECO:0000256" key="5">
    <source>
        <dbReference type="ARBA" id="ARBA00023002"/>
    </source>
</evidence>
<dbReference type="InterPro" id="IPR001424">
    <property type="entry name" value="SOD_Cu_Zn_dom"/>
</dbReference>
<keyword evidence="12" id="KW-1185">Reference proteome</keyword>
<evidence type="ECO:0000256" key="1">
    <source>
        <dbReference type="ARBA" id="ARBA00010457"/>
    </source>
</evidence>
<evidence type="ECO:0000256" key="6">
    <source>
        <dbReference type="ARBA" id="ARBA00023008"/>
    </source>
</evidence>
<dbReference type="InterPro" id="IPR018152">
    <property type="entry name" value="SOD_Cu/Zn_BS"/>
</dbReference>
<dbReference type="RefSeq" id="XP_001032187.1">
    <property type="nucleotide sequence ID" value="XM_001032187.3"/>
</dbReference>
<comment type="cofactor">
    <cofactor evidence="9">
        <name>Zn(2+)</name>
        <dbReference type="ChEBI" id="CHEBI:29105"/>
    </cofactor>
    <text evidence="9">Binds 1 zinc ion per subunit.</text>
</comment>
<comment type="catalytic activity">
    <reaction evidence="8 9">
        <text>2 superoxide + 2 H(+) = H2O2 + O2</text>
        <dbReference type="Rhea" id="RHEA:20696"/>
        <dbReference type="ChEBI" id="CHEBI:15378"/>
        <dbReference type="ChEBI" id="CHEBI:15379"/>
        <dbReference type="ChEBI" id="CHEBI:16240"/>
        <dbReference type="ChEBI" id="CHEBI:18421"/>
        <dbReference type="EC" id="1.15.1.1"/>
    </reaction>
</comment>
<gene>
    <name evidence="11" type="ORF">TTHERM_00655520</name>
</gene>
<keyword evidence="6 9" id="KW-0186">Copper</keyword>
<keyword evidence="4" id="KW-0049">Antioxidant</keyword>
<evidence type="ECO:0000259" key="10">
    <source>
        <dbReference type="Pfam" id="PF00080"/>
    </source>
</evidence>
<dbReference type="PROSITE" id="PS00087">
    <property type="entry name" value="SOD_CU_ZN_1"/>
    <property type="match status" value="1"/>
</dbReference>
<evidence type="ECO:0000256" key="9">
    <source>
        <dbReference type="RuleBase" id="RU000393"/>
    </source>
</evidence>
<evidence type="ECO:0000256" key="4">
    <source>
        <dbReference type="ARBA" id="ARBA00022862"/>
    </source>
</evidence>
<dbReference type="SMR" id="Q22H00"/>
<dbReference type="GO" id="GO:0005507">
    <property type="term" value="F:copper ion binding"/>
    <property type="evidence" value="ECO:0007669"/>
    <property type="project" value="InterPro"/>
</dbReference>
<dbReference type="GeneID" id="7823633"/>
<dbReference type="SUPFAM" id="SSF49329">
    <property type="entry name" value="Cu,Zn superoxide dismutase-like"/>
    <property type="match status" value="1"/>
</dbReference>
<name>Q22H00_TETTS</name>
<dbReference type="InterPro" id="IPR024134">
    <property type="entry name" value="SOD_Cu/Zn_/chaperone"/>
</dbReference>
<dbReference type="STRING" id="312017.Q22H00"/>
<dbReference type="GO" id="GO:0009507">
    <property type="term" value="C:chloroplast"/>
    <property type="evidence" value="ECO:0007669"/>
    <property type="project" value="UniProtKB-ARBA"/>
</dbReference>
<feature type="domain" description="Superoxide dismutase copper/zinc binding" evidence="10">
    <location>
        <begin position="21"/>
        <end position="157"/>
    </location>
</feature>
<evidence type="ECO:0000256" key="7">
    <source>
        <dbReference type="ARBA" id="ARBA00023157"/>
    </source>
</evidence>
<protein>
    <recommendedName>
        <fullName evidence="9">Superoxide dismutase [Cu-Zn]</fullName>
        <ecNumber evidence="9">1.15.1.1</ecNumber>
    </recommendedName>
</protein>
<dbReference type="PRINTS" id="PR00068">
    <property type="entry name" value="CUZNDISMTASE"/>
</dbReference>
<dbReference type="AlphaFoldDB" id="Q22H00"/>
<dbReference type="Gene3D" id="2.60.40.200">
    <property type="entry name" value="Superoxide dismutase, copper/zinc binding domain"/>
    <property type="match status" value="1"/>
</dbReference>
<reference evidence="12" key="1">
    <citation type="journal article" date="2006" name="PLoS Biol.">
        <title>Macronuclear genome sequence of the ciliate Tetrahymena thermophila, a model eukaryote.</title>
        <authorList>
            <person name="Eisen J.A."/>
            <person name="Coyne R.S."/>
            <person name="Wu M."/>
            <person name="Wu D."/>
            <person name="Thiagarajan M."/>
            <person name="Wortman J.R."/>
            <person name="Badger J.H."/>
            <person name="Ren Q."/>
            <person name="Amedeo P."/>
            <person name="Jones K.M."/>
            <person name="Tallon L.J."/>
            <person name="Delcher A.L."/>
            <person name="Salzberg S.L."/>
            <person name="Silva J.C."/>
            <person name="Haas B.J."/>
            <person name="Majoros W.H."/>
            <person name="Farzad M."/>
            <person name="Carlton J.M."/>
            <person name="Smith R.K. Jr."/>
            <person name="Garg J."/>
            <person name="Pearlman R.E."/>
            <person name="Karrer K.M."/>
            <person name="Sun L."/>
            <person name="Manning G."/>
            <person name="Elde N.C."/>
            <person name="Turkewitz A.P."/>
            <person name="Asai D.J."/>
            <person name="Wilkes D.E."/>
            <person name="Wang Y."/>
            <person name="Cai H."/>
            <person name="Collins K."/>
            <person name="Stewart B.A."/>
            <person name="Lee S.R."/>
            <person name="Wilamowska K."/>
            <person name="Weinberg Z."/>
            <person name="Ruzzo W.L."/>
            <person name="Wloga D."/>
            <person name="Gaertig J."/>
            <person name="Frankel J."/>
            <person name="Tsao C.-C."/>
            <person name="Gorovsky M.A."/>
            <person name="Keeling P.J."/>
            <person name="Waller R.F."/>
            <person name="Patron N.J."/>
            <person name="Cherry J.M."/>
            <person name="Stover N.A."/>
            <person name="Krieger C.J."/>
            <person name="del Toro C."/>
            <person name="Ryder H.F."/>
            <person name="Williamson S.C."/>
            <person name="Barbeau R.A."/>
            <person name="Hamilton E.P."/>
            <person name="Orias E."/>
        </authorList>
    </citation>
    <scope>NUCLEOTIDE SEQUENCE [LARGE SCALE GENOMIC DNA]</scope>
    <source>
        <strain evidence="12">SB210</strain>
    </source>
</reference>
<dbReference type="InParanoid" id="Q22H00"/>
<dbReference type="FunFam" id="2.60.40.200:FF:000003">
    <property type="entry name" value="Superoxide dismutase [Cu-Zn], chloroplastic"/>
    <property type="match status" value="1"/>
</dbReference>
<evidence type="ECO:0000256" key="8">
    <source>
        <dbReference type="ARBA" id="ARBA00049204"/>
    </source>
</evidence>
<dbReference type="EMBL" id="GG662502">
    <property type="protein sequence ID" value="EAR84524.1"/>
    <property type="molecule type" value="Genomic_DNA"/>
</dbReference>